<gene>
    <name evidence="2" type="ORF">BP00DRAFT_430437</name>
</gene>
<feature type="region of interest" description="Disordered" evidence="1">
    <location>
        <begin position="1"/>
        <end position="24"/>
    </location>
</feature>
<reference evidence="2 3" key="1">
    <citation type="submission" date="2018-02" db="EMBL/GenBank/DDBJ databases">
        <title>The genomes of Aspergillus section Nigri reveals drivers in fungal speciation.</title>
        <authorList>
            <consortium name="DOE Joint Genome Institute"/>
            <person name="Vesth T.C."/>
            <person name="Nybo J."/>
            <person name="Theobald S."/>
            <person name="Brandl J."/>
            <person name="Frisvad J.C."/>
            <person name="Nielsen K.F."/>
            <person name="Lyhne E.K."/>
            <person name="Kogle M.E."/>
            <person name="Kuo A."/>
            <person name="Riley R."/>
            <person name="Clum A."/>
            <person name="Nolan M."/>
            <person name="Lipzen A."/>
            <person name="Salamov A."/>
            <person name="Henrissat B."/>
            <person name="Wiebenga A."/>
            <person name="De vries R.P."/>
            <person name="Grigoriev I.V."/>
            <person name="Mortensen U.H."/>
            <person name="Andersen M.R."/>
            <person name="Baker S.E."/>
        </authorList>
    </citation>
    <scope>NUCLEOTIDE SEQUENCE [LARGE SCALE GENOMIC DNA]</scope>
    <source>
        <strain evidence="2 3">CBS 114.80</strain>
    </source>
</reference>
<evidence type="ECO:0000313" key="2">
    <source>
        <dbReference type="EMBL" id="PYI26355.1"/>
    </source>
</evidence>
<name>A0A2V5HPC4_9EURO</name>
<proteinExistence type="predicted"/>
<feature type="non-terminal residue" evidence="2">
    <location>
        <position position="158"/>
    </location>
</feature>
<organism evidence="2 3">
    <name type="scientific">Aspergillus indologenus CBS 114.80</name>
    <dbReference type="NCBI Taxonomy" id="1450541"/>
    <lineage>
        <taxon>Eukaryota</taxon>
        <taxon>Fungi</taxon>
        <taxon>Dikarya</taxon>
        <taxon>Ascomycota</taxon>
        <taxon>Pezizomycotina</taxon>
        <taxon>Eurotiomycetes</taxon>
        <taxon>Eurotiomycetidae</taxon>
        <taxon>Eurotiales</taxon>
        <taxon>Aspergillaceae</taxon>
        <taxon>Aspergillus</taxon>
        <taxon>Aspergillus subgen. Circumdati</taxon>
    </lineage>
</organism>
<dbReference type="AlphaFoldDB" id="A0A2V5HPC4"/>
<protein>
    <submittedName>
        <fullName evidence="2">Uncharacterized protein</fullName>
    </submittedName>
</protein>
<evidence type="ECO:0000256" key="1">
    <source>
        <dbReference type="SAM" id="MobiDB-lite"/>
    </source>
</evidence>
<dbReference type="Proteomes" id="UP000248817">
    <property type="component" value="Unassembled WGS sequence"/>
</dbReference>
<dbReference type="EMBL" id="KZ825602">
    <property type="protein sequence ID" value="PYI26355.1"/>
    <property type="molecule type" value="Genomic_DNA"/>
</dbReference>
<sequence>MDWMTKLFPASQPPQKSGATGGNKIVWTPRAHPWLKEEATRLKAVGRWFGVSDVSPPFPFSSSAPSLHKLTSEILSSNPSGKAAISARRRAVRAVRAVNLERLNPCSCQMMSSPCPLSTSSRRWLVLHVSRPCPWIHICQGHCKGHSARLRGRYLIYV</sequence>
<accession>A0A2V5HPC4</accession>
<evidence type="ECO:0000313" key="3">
    <source>
        <dbReference type="Proteomes" id="UP000248817"/>
    </source>
</evidence>
<keyword evidence="3" id="KW-1185">Reference proteome</keyword>